<feature type="compositionally biased region" description="Low complexity" evidence="1">
    <location>
        <begin position="329"/>
        <end position="340"/>
    </location>
</feature>
<sequence>MPLSCLVPSAATWIPKASLVSPMDVVATPEKNGCLAFRKCFEMGTSPALLGKPPVPSERDDQLSSTRPSSMKDVALNSRESFYGPTYSRTTQDQCTPPSLRARRHRSRSSHNLLSFTRKPAVTAVSVSQGSPHVGYFLKHERNQEKRTQSLKAQPMTVARLPTVAVGVAERFLSWIRLGPSGLSYAEMAKVHQKVHSRRQHACTSAISRKRSSLTRPRRVSYSSETREIYAVDSYANGLAWVMAGRNCTDTIDALGLMMLTELGRLHRKLDLVLSRVDRLQRRFEKEAAPSLRSEFSNQDVIIEASVVEDGSSRDATPQRGEGDLDLRGSAGAAPAKKGSTVVEGGSNHGVKSEEGAGIDMAACVSSMGRSAEEESVRELKDDRGKSTMTNEGSPRKRQGRNRKAPTSRSVIASTPTVGMHAGPSASTTGRKRRRQCEAVDYFVDVEVRVQTEGKAFKTQVNLFPKGRLLNQIKKSLGKETHLKDVFLREQPWLVTGHSEGIDVDLDPAAPAEVASGYEYLLLRSMTEDSEQATFNDSVA</sequence>
<name>A0A7J6R973_PEROL</name>
<organism evidence="2 3">
    <name type="scientific">Perkinsus olseni</name>
    <name type="common">Perkinsus atlanticus</name>
    <dbReference type="NCBI Taxonomy" id="32597"/>
    <lineage>
        <taxon>Eukaryota</taxon>
        <taxon>Sar</taxon>
        <taxon>Alveolata</taxon>
        <taxon>Perkinsozoa</taxon>
        <taxon>Perkinsea</taxon>
        <taxon>Perkinsida</taxon>
        <taxon>Perkinsidae</taxon>
        <taxon>Perkinsus</taxon>
    </lineage>
</organism>
<feature type="compositionally biased region" description="Basic and acidic residues" evidence="1">
    <location>
        <begin position="371"/>
        <end position="386"/>
    </location>
</feature>
<feature type="compositionally biased region" description="Polar residues" evidence="1">
    <location>
        <begin position="407"/>
        <end position="417"/>
    </location>
</feature>
<feature type="region of interest" description="Disordered" evidence="1">
    <location>
        <begin position="48"/>
        <end position="110"/>
    </location>
</feature>
<comment type="caution">
    <text evidence="2">The sequence shown here is derived from an EMBL/GenBank/DDBJ whole genome shotgun (WGS) entry which is preliminary data.</text>
</comment>
<dbReference type="EMBL" id="JABANM010023841">
    <property type="protein sequence ID" value="KAF4717218.1"/>
    <property type="molecule type" value="Genomic_DNA"/>
</dbReference>
<feature type="region of interest" description="Disordered" evidence="1">
    <location>
        <begin position="307"/>
        <end position="434"/>
    </location>
</feature>
<feature type="compositionally biased region" description="Basic residues" evidence="1">
    <location>
        <begin position="396"/>
        <end position="406"/>
    </location>
</feature>
<evidence type="ECO:0000313" key="2">
    <source>
        <dbReference type="EMBL" id="KAF4717218.1"/>
    </source>
</evidence>
<feature type="compositionally biased region" description="Polar residues" evidence="1">
    <location>
        <begin position="87"/>
        <end position="97"/>
    </location>
</feature>
<evidence type="ECO:0000313" key="3">
    <source>
        <dbReference type="Proteomes" id="UP000574390"/>
    </source>
</evidence>
<gene>
    <name evidence="2" type="ORF">FOZ62_023916</name>
</gene>
<reference evidence="2 3" key="1">
    <citation type="submission" date="2020-04" db="EMBL/GenBank/DDBJ databases">
        <title>Perkinsus olseni comparative genomics.</title>
        <authorList>
            <person name="Bogema D.R."/>
        </authorList>
    </citation>
    <scope>NUCLEOTIDE SEQUENCE [LARGE SCALE GENOMIC DNA]</scope>
    <source>
        <strain evidence="2">ATCC PRA-205</strain>
    </source>
</reference>
<protein>
    <submittedName>
        <fullName evidence="2">Uncharacterized protein</fullName>
    </submittedName>
</protein>
<evidence type="ECO:0000256" key="1">
    <source>
        <dbReference type="SAM" id="MobiDB-lite"/>
    </source>
</evidence>
<dbReference type="AlphaFoldDB" id="A0A7J6R973"/>
<accession>A0A7J6R973</accession>
<dbReference type="Proteomes" id="UP000574390">
    <property type="component" value="Unassembled WGS sequence"/>
</dbReference>
<proteinExistence type="predicted"/>